<dbReference type="Pfam" id="PF00582">
    <property type="entry name" value="Usp"/>
    <property type="match status" value="1"/>
</dbReference>
<keyword evidence="4" id="KW-1185">Reference proteome</keyword>
<evidence type="ECO:0000313" key="4">
    <source>
        <dbReference type="Proteomes" id="UP000318453"/>
    </source>
</evidence>
<evidence type="ECO:0000313" key="3">
    <source>
        <dbReference type="EMBL" id="QDZ39242.1"/>
    </source>
</evidence>
<dbReference type="Proteomes" id="UP000318453">
    <property type="component" value="Chromosome"/>
</dbReference>
<reference evidence="3" key="1">
    <citation type="submission" date="2019-08" db="EMBL/GenBank/DDBJ databases">
        <title>Carotenoids and Carotenoid Binding Proteins in the Halophilic Cyanobacterium Euhalothece sp. ZM00.</title>
        <authorList>
            <person name="Cho S.M."/>
            <person name="Song J.Y."/>
            <person name="Park Y.-I."/>
        </authorList>
    </citation>
    <scope>NUCLEOTIDE SEQUENCE [LARGE SCALE GENOMIC DNA]</scope>
    <source>
        <strain evidence="3">Z-M001</strain>
    </source>
</reference>
<dbReference type="OrthoDB" id="9794782at2"/>
<feature type="domain" description="UspA" evidence="2">
    <location>
        <begin position="6"/>
        <end position="141"/>
    </location>
</feature>
<organism evidence="3 4">
    <name type="scientific">Euhalothece natronophila Z-M001</name>
    <dbReference type="NCBI Taxonomy" id="522448"/>
    <lineage>
        <taxon>Bacteria</taxon>
        <taxon>Bacillati</taxon>
        <taxon>Cyanobacteriota</taxon>
        <taxon>Cyanophyceae</taxon>
        <taxon>Oscillatoriophycideae</taxon>
        <taxon>Chroococcales</taxon>
        <taxon>Halothecacae</taxon>
        <taxon>Halothece cluster</taxon>
        <taxon>Euhalothece</taxon>
    </lineage>
</organism>
<dbReference type="CDD" id="cd00293">
    <property type="entry name" value="USP-like"/>
    <property type="match status" value="1"/>
</dbReference>
<name>A0A5B8NJ20_9CHRO</name>
<dbReference type="RefSeq" id="WP_146294848.1">
    <property type="nucleotide sequence ID" value="NZ_CP042326.1"/>
</dbReference>
<evidence type="ECO:0000259" key="2">
    <source>
        <dbReference type="Pfam" id="PF00582"/>
    </source>
</evidence>
<comment type="similarity">
    <text evidence="1">Belongs to the universal stress protein A family.</text>
</comment>
<gene>
    <name evidence="3" type="ORF">FRE64_04425</name>
</gene>
<dbReference type="AlphaFoldDB" id="A0A5B8NJ20"/>
<dbReference type="InterPro" id="IPR006015">
    <property type="entry name" value="Universal_stress_UspA"/>
</dbReference>
<accession>A0A5B8NJ20</accession>
<dbReference type="SUPFAM" id="SSF52402">
    <property type="entry name" value="Adenine nucleotide alpha hydrolases-like"/>
    <property type="match status" value="1"/>
</dbReference>
<dbReference type="InterPro" id="IPR006016">
    <property type="entry name" value="UspA"/>
</dbReference>
<sequence length="142" mass="16259">MSLFKRDRVLVPIDFSESSFQALEDTIGEMENPENVHIIHVLRPLNPGDPGIIWHTVDNDTRRRHVEKAFYKRFPDPEYKKAPFNVVIGKPARKILDYAKKNGIELIIIPSHAHKGLNRFALGSVSERVVRQAPCPVLVLRD</sequence>
<protein>
    <submittedName>
        <fullName evidence="3">Universal stress protein</fullName>
    </submittedName>
</protein>
<dbReference type="Gene3D" id="3.40.50.620">
    <property type="entry name" value="HUPs"/>
    <property type="match status" value="1"/>
</dbReference>
<dbReference type="PANTHER" id="PTHR46268">
    <property type="entry name" value="STRESS RESPONSE PROTEIN NHAX"/>
    <property type="match status" value="1"/>
</dbReference>
<evidence type="ECO:0000256" key="1">
    <source>
        <dbReference type="ARBA" id="ARBA00008791"/>
    </source>
</evidence>
<dbReference type="InterPro" id="IPR014729">
    <property type="entry name" value="Rossmann-like_a/b/a_fold"/>
</dbReference>
<dbReference type="EMBL" id="CP042326">
    <property type="protein sequence ID" value="QDZ39242.1"/>
    <property type="molecule type" value="Genomic_DNA"/>
</dbReference>
<dbReference type="KEGG" id="enn:FRE64_04425"/>
<dbReference type="PANTHER" id="PTHR46268:SF6">
    <property type="entry name" value="UNIVERSAL STRESS PROTEIN UP12"/>
    <property type="match status" value="1"/>
</dbReference>
<proteinExistence type="inferred from homology"/>
<dbReference type="PRINTS" id="PR01438">
    <property type="entry name" value="UNVRSLSTRESS"/>
</dbReference>